<comment type="caution">
    <text evidence="2">The sequence shown here is derived from an EMBL/GenBank/DDBJ whole genome shotgun (WGS) entry which is preliminary data.</text>
</comment>
<proteinExistence type="predicted"/>
<evidence type="ECO:0000313" key="3">
    <source>
        <dbReference type="Proteomes" id="UP000823405"/>
    </source>
</evidence>
<dbReference type="EMBL" id="JAAAIN010003457">
    <property type="protein sequence ID" value="KAG0285624.1"/>
    <property type="molecule type" value="Genomic_DNA"/>
</dbReference>
<evidence type="ECO:0000256" key="1">
    <source>
        <dbReference type="SAM" id="MobiDB-lite"/>
    </source>
</evidence>
<accession>A0A9P6QMY4</accession>
<feature type="non-terminal residue" evidence="2">
    <location>
        <position position="1"/>
    </location>
</feature>
<feature type="region of interest" description="Disordered" evidence="1">
    <location>
        <begin position="1"/>
        <end position="28"/>
    </location>
</feature>
<sequence>MKKVKSDDDNDDNDNDGNDDDDDDDEDEKFFRVATPAPRSALFDAFVTNQPVKIKAAARSWCTQYKNTKTRGTALKHLIDVTLQTCELPIPDLPSKTNFLIVSQKYVASSIKAYRAKGTSTLALQEDDDKVDEVMRKMDTFWNTFTRVCLEQGAFAIVPEEYQQAVNMFDIIVQMIAREQST</sequence>
<reference evidence="2" key="1">
    <citation type="journal article" date="2020" name="Fungal Divers.">
        <title>Resolving the Mortierellaceae phylogeny through synthesis of multi-gene phylogenetics and phylogenomics.</title>
        <authorList>
            <person name="Vandepol N."/>
            <person name="Liber J."/>
            <person name="Desiro A."/>
            <person name="Na H."/>
            <person name="Kennedy M."/>
            <person name="Barry K."/>
            <person name="Grigoriev I.V."/>
            <person name="Miller A.N."/>
            <person name="O'Donnell K."/>
            <person name="Stajich J.E."/>
            <person name="Bonito G."/>
        </authorList>
    </citation>
    <scope>NUCLEOTIDE SEQUENCE</scope>
    <source>
        <strain evidence="2">NVP60</strain>
    </source>
</reference>
<protein>
    <submittedName>
        <fullName evidence="2">Uncharacterized protein</fullName>
    </submittedName>
</protein>
<evidence type="ECO:0000313" key="2">
    <source>
        <dbReference type="EMBL" id="KAG0285624.1"/>
    </source>
</evidence>
<dbReference type="AlphaFoldDB" id="A0A9P6QMY4"/>
<dbReference type="Proteomes" id="UP000823405">
    <property type="component" value="Unassembled WGS sequence"/>
</dbReference>
<feature type="compositionally biased region" description="Acidic residues" evidence="1">
    <location>
        <begin position="8"/>
        <end position="28"/>
    </location>
</feature>
<gene>
    <name evidence="2" type="ORF">BGZ97_007729</name>
</gene>
<name>A0A9P6QMY4_9FUNG</name>
<keyword evidence="3" id="KW-1185">Reference proteome</keyword>
<organism evidence="2 3">
    <name type="scientific">Linnemannia gamsii</name>
    <dbReference type="NCBI Taxonomy" id="64522"/>
    <lineage>
        <taxon>Eukaryota</taxon>
        <taxon>Fungi</taxon>
        <taxon>Fungi incertae sedis</taxon>
        <taxon>Mucoromycota</taxon>
        <taxon>Mortierellomycotina</taxon>
        <taxon>Mortierellomycetes</taxon>
        <taxon>Mortierellales</taxon>
        <taxon>Mortierellaceae</taxon>
        <taxon>Linnemannia</taxon>
    </lineage>
</organism>